<dbReference type="WBParaSite" id="Pan_g22508.t1">
    <property type="protein sequence ID" value="Pan_g22508.t1"/>
    <property type="gene ID" value="Pan_g22508"/>
</dbReference>
<name>A0A7E4ZX24_PANRE</name>
<protein>
    <submittedName>
        <fullName evidence="2">FTH domain-containing protein</fullName>
    </submittedName>
</protein>
<dbReference type="AlphaFoldDB" id="A0A7E4ZX24"/>
<reference evidence="2" key="2">
    <citation type="submission" date="2020-10" db="UniProtKB">
        <authorList>
            <consortium name="WormBaseParasite"/>
        </authorList>
    </citation>
    <scope>IDENTIFICATION</scope>
</reference>
<reference evidence="1" key="1">
    <citation type="journal article" date="2013" name="Genetics">
        <title>The draft genome and transcriptome of Panagrellus redivivus are shaped by the harsh demands of a free-living lifestyle.</title>
        <authorList>
            <person name="Srinivasan J."/>
            <person name="Dillman A.R."/>
            <person name="Macchietto M.G."/>
            <person name="Heikkinen L."/>
            <person name="Lakso M."/>
            <person name="Fracchia K.M."/>
            <person name="Antoshechkin I."/>
            <person name="Mortazavi A."/>
            <person name="Wong G."/>
            <person name="Sternberg P.W."/>
        </authorList>
    </citation>
    <scope>NUCLEOTIDE SEQUENCE [LARGE SCALE GENOMIC DNA]</scope>
    <source>
        <strain evidence="1">MT8872</strain>
    </source>
</reference>
<proteinExistence type="predicted"/>
<accession>A0A7E4ZX24</accession>
<organism evidence="1 2">
    <name type="scientific">Panagrellus redivivus</name>
    <name type="common">Microworm</name>
    <dbReference type="NCBI Taxonomy" id="6233"/>
    <lineage>
        <taxon>Eukaryota</taxon>
        <taxon>Metazoa</taxon>
        <taxon>Ecdysozoa</taxon>
        <taxon>Nematoda</taxon>
        <taxon>Chromadorea</taxon>
        <taxon>Rhabditida</taxon>
        <taxon>Tylenchina</taxon>
        <taxon>Panagrolaimomorpha</taxon>
        <taxon>Panagrolaimoidea</taxon>
        <taxon>Panagrolaimidae</taxon>
        <taxon>Panagrellus</taxon>
    </lineage>
</organism>
<keyword evidence="1" id="KW-1185">Reference proteome</keyword>
<evidence type="ECO:0000313" key="1">
    <source>
        <dbReference type="Proteomes" id="UP000492821"/>
    </source>
</evidence>
<evidence type="ECO:0000313" key="2">
    <source>
        <dbReference type="WBParaSite" id="Pan_g22508.t1"/>
    </source>
</evidence>
<dbReference type="Proteomes" id="UP000492821">
    <property type="component" value="Unassembled WGS sequence"/>
</dbReference>
<sequence length="272" mass="31697">MPYPIAKLAYGLRCRLHDLATPVERYNIQTAAGNPSICPPNQKVQTINTFSMIHYEDGTFKVSDSEIRKDNLYRTVYLNIDGDRVQDLASAPFGHILCQYSLNLFDCPLSKVFFKNLSSLVFASNVRKIFLSESSNYGYVLNLSDLLNGFPNLDNIDALRVRVADTWMTDILQCKHHCITELQLFLTYKQFESLSANNLVEFLQTQKEGFHLMLIVISIKEDVPLQLDHGEFLTFDSEWDFSQFLQKKLPQYEHRTRLVVRDIIWKQYVWFF</sequence>